<reference evidence="1" key="1">
    <citation type="submission" date="2009-12" db="EMBL/GenBank/DDBJ databases">
        <authorList>
            <person name="Weinstock G."/>
            <person name="Sodergren E."/>
            <person name="Clifton S."/>
            <person name="Fulton L."/>
            <person name="Fulton B."/>
            <person name="Courtney L."/>
            <person name="Fronick C."/>
            <person name="Harrison M."/>
            <person name="Strong C."/>
            <person name="Farmer C."/>
            <person name="Delahaunty K."/>
            <person name="Markovic C."/>
            <person name="Hall O."/>
            <person name="Minx P."/>
            <person name="Tomlinson C."/>
            <person name="Mitreva M."/>
            <person name="Nelson J."/>
            <person name="Hou S."/>
            <person name="Wollam A."/>
            <person name="Pepin K.H."/>
            <person name="Johnson M."/>
            <person name="Bhonagiri V."/>
            <person name="Nash W.E."/>
            <person name="Warren W."/>
            <person name="Chinwalla A."/>
            <person name="Mardis E.R."/>
            <person name="Wilson R.K."/>
        </authorList>
    </citation>
    <scope>NUCLEOTIDE SEQUENCE [LARGE SCALE GENOMIC DNA]</scope>
    <source>
        <strain evidence="1">DSM 4541</strain>
    </source>
</reference>
<dbReference type="eggNOG" id="ENOG5032TEJ">
    <property type="taxonomic scope" value="Bacteria"/>
</dbReference>
<dbReference type="Pfam" id="PF05926">
    <property type="entry name" value="Phage_GPL"/>
    <property type="match status" value="1"/>
</dbReference>
<organism evidence="1 2">
    <name type="scientific">Providencia rustigianii DSM 4541</name>
    <dbReference type="NCBI Taxonomy" id="500637"/>
    <lineage>
        <taxon>Bacteria</taxon>
        <taxon>Pseudomonadati</taxon>
        <taxon>Pseudomonadota</taxon>
        <taxon>Gammaproteobacteria</taxon>
        <taxon>Enterobacterales</taxon>
        <taxon>Morganellaceae</taxon>
        <taxon>Providencia</taxon>
    </lineage>
</organism>
<dbReference type="AlphaFoldDB" id="D1NZQ3"/>
<protein>
    <submittedName>
        <fullName evidence="1">Phage head completion protein (GPL)</fullName>
    </submittedName>
</protein>
<evidence type="ECO:0000313" key="1">
    <source>
        <dbReference type="EMBL" id="EFB73319.1"/>
    </source>
</evidence>
<accession>D1NZQ3</accession>
<dbReference type="EMBL" id="ABXV02000013">
    <property type="protein sequence ID" value="EFB73319.1"/>
    <property type="molecule type" value="Genomic_DNA"/>
</dbReference>
<name>D1NZQ3_9GAMM</name>
<evidence type="ECO:0000313" key="2">
    <source>
        <dbReference type="Proteomes" id="UP000005512"/>
    </source>
</evidence>
<keyword evidence="2" id="KW-1185">Reference proteome</keyword>
<dbReference type="Proteomes" id="UP000005512">
    <property type="component" value="Unassembled WGS sequence"/>
</dbReference>
<dbReference type="HOGENOM" id="CLU_109291_0_0_6"/>
<comment type="caution">
    <text evidence="1">The sequence shown here is derived from an EMBL/GenBank/DDBJ whole genome shotgun (WGS) entry which is preliminary data.</text>
</comment>
<dbReference type="InterPro" id="IPR009225">
    <property type="entry name" value="Phage_head_completion_GpL"/>
</dbReference>
<sequence length="174" mass="19284">MVERKQCIAIHLGSQSARFFIRSVMFNGNDVGYQSIDITNDGFWPDLNLDEFQRQRKIPIDLDNGLLTDALLASIAEINLSLEALKNRYMAKGYRNASDVPGAKANGQNALCAQYKKALFARAKADLMGEFNSVSSRAPNPKQENPETKSSLLAEAAFVIRNMKGLKRVTVAMI</sequence>
<dbReference type="STRING" id="500637.PROVRUST_05407"/>
<gene>
    <name evidence="1" type="ORF">PROVRUST_05407</name>
</gene>
<proteinExistence type="predicted"/>